<keyword evidence="1" id="KW-0732">Signal</keyword>
<accession>A0ABX3MV43</accession>
<name>A0ABX3MV43_9RHOB</name>
<reference evidence="2 3" key="1">
    <citation type="submission" date="2016-11" db="EMBL/GenBank/DDBJ databases">
        <title>A multilocus sequence analysis scheme for characterization of bacteria in the genus Thioclava.</title>
        <authorList>
            <person name="Liu Y."/>
            <person name="Shao Z."/>
        </authorList>
    </citation>
    <scope>NUCLEOTIDE SEQUENCE [LARGE SCALE GENOMIC DNA]</scope>
    <source>
        <strain evidence="2 3">TAW-CT134</strain>
    </source>
</reference>
<dbReference type="InterPro" id="IPR036909">
    <property type="entry name" value="Cyt_c-like_dom_sf"/>
</dbReference>
<proteinExistence type="predicted"/>
<gene>
    <name evidence="2" type="ORF">BMI91_13875</name>
</gene>
<sequence length="87" mass="9743">MRVFLAVFLTIWAGAALAETDPAQLFAQSCGRCHRDAVRMVAKIDWAADNQTPEARRDWFDDFMVRHHSPDPDSRAAIAEWLAGLAS</sequence>
<feature type="signal peptide" evidence="1">
    <location>
        <begin position="1"/>
        <end position="18"/>
    </location>
</feature>
<dbReference type="Proteomes" id="UP000190787">
    <property type="component" value="Unassembled WGS sequence"/>
</dbReference>
<evidence type="ECO:0008006" key="4">
    <source>
        <dbReference type="Google" id="ProtNLM"/>
    </source>
</evidence>
<feature type="chain" id="PRO_5046915785" description="Cytochrome c domain-containing protein" evidence="1">
    <location>
        <begin position="19"/>
        <end position="87"/>
    </location>
</feature>
<organism evidence="2 3">
    <name type="scientific">Thioclava sediminum</name>
    <dbReference type="NCBI Taxonomy" id="1915319"/>
    <lineage>
        <taxon>Bacteria</taxon>
        <taxon>Pseudomonadati</taxon>
        <taxon>Pseudomonadota</taxon>
        <taxon>Alphaproteobacteria</taxon>
        <taxon>Rhodobacterales</taxon>
        <taxon>Paracoccaceae</taxon>
        <taxon>Thioclava</taxon>
    </lineage>
</organism>
<evidence type="ECO:0000256" key="1">
    <source>
        <dbReference type="SAM" id="SignalP"/>
    </source>
</evidence>
<protein>
    <recommendedName>
        <fullName evidence="4">Cytochrome c domain-containing protein</fullName>
    </recommendedName>
</protein>
<comment type="caution">
    <text evidence="2">The sequence shown here is derived from an EMBL/GenBank/DDBJ whole genome shotgun (WGS) entry which is preliminary data.</text>
</comment>
<dbReference type="SUPFAM" id="SSF46626">
    <property type="entry name" value="Cytochrome c"/>
    <property type="match status" value="1"/>
</dbReference>
<keyword evidence="3" id="KW-1185">Reference proteome</keyword>
<evidence type="ECO:0000313" key="3">
    <source>
        <dbReference type="Proteomes" id="UP000190787"/>
    </source>
</evidence>
<evidence type="ECO:0000313" key="2">
    <source>
        <dbReference type="EMBL" id="OOY23564.1"/>
    </source>
</evidence>
<dbReference type="RefSeq" id="WP_078605463.1">
    <property type="nucleotide sequence ID" value="NZ_MPZV01000003.1"/>
</dbReference>
<dbReference type="EMBL" id="MPZV01000003">
    <property type="protein sequence ID" value="OOY23564.1"/>
    <property type="molecule type" value="Genomic_DNA"/>
</dbReference>